<evidence type="ECO:0008006" key="13">
    <source>
        <dbReference type="Google" id="ProtNLM"/>
    </source>
</evidence>
<comment type="caution">
    <text evidence="11">The sequence shown here is derived from an EMBL/GenBank/DDBJ whole genome shotgun (WGS) entry which is preliminary data.</text>
</comment>
<evidence type="ECO:0000256" key="6">
    <source>
        <dbReference type="ARBA" id="ARBA00023242"/>
    </source>
</evidence>
<keyword evidence="3" id="KW-0677">Repeat</keyword>
<keyword evidence="4 7" id="KW-0863">Zinc-finger</keyword>
<dbReference type="Pfam" id="PF25879">
    <property type="entry name" value="WHD_LYAR"/>
    <property type="match status" value="1"/>
</dbReference>
<dbReference type="InterPro" id="IPR036236">
    <property type="entry name" value="Znf_C2H2_sf"/>
</dbReference>
<dbReference type="InterPro" id="IPR058719">
    <property type="entry name" value="WHD_LYAR"/>
</dbReference>
<feature type="domain" description="Zinc finger C2H2 LYAR-type" evidence="9">
    <location>
        <begin position="34"/>
        <end position="56"/>
    </location>
</feature>
<dbReference type="Proteomes" id="UP001530293">
    <property type="component" value="Unassembled WGS sequence"/>
</dbReference>
<evidence type="ECO:0000256" key="5">
    <source>
        <dbReference type="ARBA" id="ARBA00022833"/>
    </source>
</evidence>
<evidence type="ECO:0000256" key="1">
    <source>
        <dbReference type="ARBA" id="ARBA00004123"/>
    </source>
</evidence>
<dbReference type="InterPro" id="IPR039999">
    <property type="entry name" value="LYAR"/>
</dbReference>
<evidence type="ECO:0000259" key="9">
    <source>
        <dbReference type="Pfam" id="PF08790"/>
    </source>
</evidence>
<evidence type="ECO:0000313" key="12">
    <source>
        <dbReference type="Proteomes" id="UP001530293"/>
    </source>
</evidence>
<feature type="compositionally biased region" description="Polar residues" evidence="8">
    <location>
        <begin position="179"/>
        <end position="189"/>
    </location>
</feature>
<evidence type="ECO:0000256" key="8">
    <source>
        <dbReference type="SAM" id="MobiDB-lite"/>
    </source>
</evidence>
<evidence type="ECO:0000256" key="4">
    <source>
        <dbReference type="ARBA" id="ARBA00022771"/>
    </source>
</evidence>
<keyword evidence="12" id="KW-1185">Reference proteome</keyword>
<dbReference type="PANTHER" id="PTHR13100">
    <property type="entry name" value="CELL GROWTH-REGULATING NUCLEOLAR PROTEIN LYAR"/>
    <property type="match status" value="1"/>
</dbReference>
<keyword evidence="6" id="KW-0539">Nucleus</keyword>
<dbReference type="SUPFAM" id="SSF57667">
    <property type="entry name" value="beta-beta-alpha zinc fingers"/>
    <property type="match status" value="1"/>
</dbReference>
<dbReference type="EMBL" id="JALLBG020000075">
    <property type="protein sequence ID" value="KAL3767511.1"/>
    <property type="molecule type" value="Genomic_DNA"/>
</dbReference>
<evidence type="ECO:0000259" key="10">
    <source>
        <dbReference type="Pfam" id="PF25879"/>
    </source>
</evidence>
<dbReference type="AlphaFoldDB" id="A0ABD3MZY4"/>
<feature type="domain" description="Cell growth-regulating nucleolar protein-like winged helix" evidence="10">
    <location>
        <begin position="210"/>
        <end position="275"/>
    </location>
</feature>
<feature type="region of interest" description="Disordered" evidence="8">
    <location>
        <begin position="158"/>
        <end position="207"/>
    </location>
</feature>
<dbReference type="Pfam" id="PF08790">
    <property type="entry name" value="zf-LYAR"/>
    <property type="match status" value="1"/>
</dbReference>
<dbReference type="InterPro" id="IPR014898">
    <property type="entry name" value="Znf_C2H2_LYAR"/>
</dbReference>
<feature type="compositionally biased region" description="Basic and acidic residues" evidence="8">
    <location>
        <begin position="194"/>
        <end position="207"/>
    </location>
</feature>
<dbReference type="Gene3D" id="3.30.1490.490">
    <property type="match status" value="1"/>
</dbReference>
<dbReference type="PROSITE" id="PS51804">
    <property type="entry name" value="ZF_C2HC_LYAR"/>
    <property type="match status" value="1"/>
</dbReference>
<evidence type="ECO:0000313" key="11">
    <source>
        <dbReference type="EMBL" id="KAL3767511.1"/>
    </source>
</evidence>
<proteinExistence type="predicted"/>
<sequence>MVFFCCDGCGESMKKAKVDAHAAKCRQCYAVSCCSQSFPGDDYRTHTSCISEAERYEKTIYRGSRKLDESGTGHRQQQTQQRGKKLTPQEAWNQTVQHAAEMAPPSLKNYMDQLAILENVPRKEKQFRNFTVNSLKLKGSHAETVKGEIWALLMKAKEDTKPEQPSAADGKKVEDPASDQPSETKPNISESDDEQPKDAPTEIPSEKAVTKVVKKVLKKAPNKQLKFKALRQQVQSSFAINVDKNGKKKWKKLLQGCVDANPKKFIVDGKSVTLSK</sequence>
<evidence type="ECO:0000256" key="2">
    <source>
        <dbReference type="ARBA" id="ARBA00022723"/>
    </source>
</evidence>
<name>A0ABD3MZY4_9STRA</name>
<comment type="subcellular location">
    <subcellularLocation>
        <location evidence="1">Nucleus</location>
    </subcellularLocation>
</comment>
<dbReference type="GO" id="GO:0005634">
    <property type="term" value="C:nucleus"/>
    <property type="evidence" value="ECO:0007669"/>
    <property type="project" value="UniProtKB-SubCell"/>
</dbReference>
<feature type="compositionally biased region" description="Basic and acidic residues" evidence="8">
    <location>
        <begin position="62"/>
        <end position="72"/>
    </location>
</feature>
<evidence type="ECO:0000256" key="3">
    <source>
        <dbReference type="ARBA" id="ARBA00022737"/>
    </source>
</evidence>
<dbReference type="GO" id="GO:0008270">
    <property type="term" value="F:zinc ion binding"/>
    <property type="evidence" value="ECO:0007669"/>
    <property type="project" value="UniProtKB-KW"/>
</dbReference>
<gene>
    <name evidence="11" type="ORF">ACHAWU_000174</name>
</gene>
<evidence type="ECO:0000256" key="7">
    <source>
        <dbReference type="PROSITE-ProRule" id="PRU01145"/>
    </source>
</evidence>
<organism evidence="11 12">
    <name type="scientific">Discostella pseudostelligera</name>
    <dbReference type="NCBI Taxonomy" id="259834"/>
    <lineage>
        <taxon>Eukaryota</taxon>
        <taxon>Sar</taxon>
        <taxon>Stramenopiles</taxon>
        <taxon>Ochrophyta</taxon>
        <taxon>Bacillariophyta</taxon>
        <taxon>Coscinodiscophyceae</taxon>
        <taxon>Thalassiosirophycidae</taxon>
        <taxon>Stephanodiscales</taxon>
        <taxon>Stephanodiscaceae</taxon>
        <taxon>Discostella</taxon>
    </lineage>
</organism>
<protein>
    <recommendedName>
        <fullName evidence="13">Zinc finger C2H2 LYAR-type domain-containing protein</fullName>
    </recommendedName>
</protein>
<dbReference type="PANTHER" id="PTHR13100:SF10">
    <property type="entry name" value="CELL GROWTH-REGULATING NUCLEOLAR PROTEIN"/>
    <property type="match status" value="1"/>
</dbReference>
<accession>A0ABD3MZY4</accession>
<keyword evidence="5" id="KW-0862">Zinc</keyword>
<feature type="region of interest" description="Disordered" evidence="8">
    <location>
        <begin position="62"/>
        <end position="90"/>
    </location>
</feature>
<keyword evidence="2" id="KW-0479">Metal-binding</keyword>
<reference evidence="11 12" key="1">
    <citation type="submission" date="2024-10" db="EMBL/GenBank/DDBJ databases">
        <title>Updated reference genomes for cyclostephanoid diatoms.</title>
        <authorList>
            <person name="Roberts W.R."/>
            <person name="Alverson A.J."/>
        </authorList>
    </citation>
    <scope>NUCLEOTIDE SEQUENCE [LARGE SCALE GENOMIC DNA]</scope>
    <source>
        <strain evidence="11 12">AJA232-27</strain>
    </source>
</reference>